<feature type="domain" description="RNase III" evidence="5">
    <location>
        <begin position="167"/>
        <end position="208"/>
    </location>
</feature>
<sequence>MEWNSEPVEAKIGINFKNSEILYLALSHRSYAQQISEPDNNNERLEFLGEAILNVVAADYLYHHCPYLEVGNLSALRDKLLERERLTKLWFQLGLGEAYPFLGLAEQRHRLRQQPNNPFESGFEALVGAIHLDRGFSQTRNWLVKNLIAPLLERHLKDLKERPSPNKQLKFLGDALLKAIASDYLYRNLPYVSERQLIQLYKEIVSNERQGEYLSQLTPEDLAGFNLEQDIIRVKSFKVLLGAIYVECNTLEERRGFSKTSEWFSKCFIDDDEILRKAIALLLEDGKPQKWIIRHVMGYESKDYNEGRDRFNAVIEGQKT</sequence>
<proteinExistence type="predicted"/>
<name>A0A951PS54_9CYAN</name>
<dbReference type="InterPro" id="IPR036389">
    <property type="entry name" value="RNase_III_sf"/>
</dbReference>
<dbReference type="Pfam" id="PF14622">
    <property type="entry name" value="Ribonucleas_3_3"/>
    <property type="match status" value="1"/>
</dbReference>
<dbReference type="SUPFAM" id="SSF69065">
    <property type="entry name" value="RNase III domain-like"/>
    <property type="match status" value="2"/>
</dbReference>
<dbReference type="PANTHER" id="PTHR14950:SF37">
    <property type="entry name" value="ENDORIBONUCLEASE DICER"/>
    <property type="match status" value="1"/>
</dbReference>
<evidence type="ECO:0000313" key="7">
    <source>
        <dbReference type="Proteomes" id="UP000753908"/>
    </source>
</evidence>
<reference evidence="6" key="1">
    <citation type="submission" date="2021-05" db="EMBL/GenBank/DDBJ databases">
        <authorList>
            <person name="Pietrasiak N."/>
            <person name="Ward R."/>
            <person name="Stajich J.E."/>
            <person name="Kurbessoian T."/>
        </authorList>
    </citation>
    <scope>NUCLEOTIDE SEQUENCE</scope>
    <source>
        <strain evidence="6">CPER-KK1</strain>
    </source>
</reference>
<accession>A0A951PS54</accession>
<evidence type="ECO:0000259" key="5">
    <source>
        <dbReference type="PROSITE" id="PS50142"/>
    </source>
</evidence>
<dbReference type="Pfam" id="PF00636">
    <property type="entry name" value="Ribonuclease_3"/>
    <property type="match status" value="1"/>
</dbReference>
<dbReference type="CDD" id="cd00593">
    <property type="entry name" value="RIBOc"/>
    <property type="match status" value="2"/>
</dbReference>
<comment type="function">
    <text evidence="4">Digests double-stranded RNA. Involved in the processing of primary rRNA transcript to yield the immediate precursors to the large and small rRNAs (23S and 16S). Processes some mRNAs, and tRNAs when they are encoded in the rRNA operon. Processes pre-crRNA and tracrRNA of type II CRISPR loci if present in the organism.</text>
</comment>
<evidence type="ECO:0000256" key="1">
    <source>
        <dbReference type="ARBA" id="ARBA00017706"/>
    </source>
</evidence>
<dbReference type="GO" id="GO:0004525">
    <property type="term" value="F:ribonuclease III activity"/>
    <property type="evidence" value="ECO:0007669"/>
    <property type="project" value="InterPro"/>
</dbReference>
<dbReference type="SMART" id="SM00535">
    <property type="entry name" value="RIBOc"/>
    <property type="match status" value="2"/>
</dbReference>
<gene>
    <name evidence="6" type="ORF">KME25_25760</name>
</gene>
<dbReference type="PANTHER" id="PTHR14950">
    <property type="entry name" value="DICER-RELATED"/>
    <property type="match status" value="1"/>
</dbReference>
<dbReference type="AlphaFoldDB" id="A0A951PS54"/>
<dbReference type="PROSITE" id="PS50142">
    <property type="entry name" value="RNASE_3_2"/>
    <property type="match status" value="2"/>
</dbReference>
<dbReference type="EMBL" id="JAHHIF010000049">
    <property type="protein sequence ID" value="MBW4547823.1"/>
    <property type="molecule type" value="Genomic_DNA"/>
</dbReference>
<dbReference type="Gene3D" id="1.10.1520.10">
    <property type="entry name" value="Ribonuclease III domain"/>
    <property type="match status" value="2"/>
</dbReference>
<evidence type="ECO:0000256" key="3">
    <source>
        <dbReference type="ARBA" id="ARBA00032486"/>
    </source>
</evidence>
<evidence type="ECO:0000256" key="2">
    <source>
        <dbReference type="ARBA" id="ARBA00022801"/>
    </source>
</evidence>
<evidence type="ECO:0000256" key="4">
    <source>
        <dbReference type="ARBA" id="ARBA00049596"/>
    </source>
</evidence>
<dbReference type="InterPro" id="IPR000999">
    <property type="entry name" value="RNase_III_dom"/>
</dbReference>
<dbReference type="GO" id="GO:0006396">
    <property type="term" value="P:RNA processing"/>
    <property type="evidence" value="ECO:0007669"/>
    <property type="project" value="InterPro"/>
</dbReference>
<organism evidence="6 7">
    <name type="scientific">Symplocastrum torsivum CPER-KK1</name>
    <dbReference type="NCBI Taxonomy" id="450513"/>
    <lineage>
        <taxon>Bacteria</taxon>
        <taxon>Bacillati</taxon>
        <taxon>Cyanobacteriota</taxon>
        <taxon>Cyanophyceae</taxon>
        <taxon>Oscillatoriophycideae</taxon>
        <taxon>Oscillatoriales</taxon>
        <taxon>Microcoleaceae</taxon>
        <taxon>Symplocastrum</taxon>
    </lineage>
</organism>
<evidence type="ECO:0000313" key="6">
    <source>
        <dbReference type="EMBL" id="MBW4547823.1"/>
    </source>
</evidence>
<dbReference type="Proteomes" id="UP000753908">
    <property type="component" value="Unassembled WGS sequence"/>
</dbReference>
<protein>
    <recommendedName>
        <fullName evidence="1">Ribonuclease 3</fullName>
    </recommendedName>
    <alternativeName>
        <fullName evidence="3">Ribonuclease III</fullName>
    </alternativeName>
</protein>
<reference evidence="6" key="2">
    <citation type="journal article" date="2022" name="Microbiol. Resour. Announc.">
        <title>Metagenome Sequencing to Explore Phylogenomics of Terrestrial Cyanobacteria.</title>
        <authorList>
            <person name="Ward R.D."/>
            <person name="Stajich J.E."/>
            <person name="Johansen J.R."/>
            <person name="Huntemann M."/>
            <person name="Clum A."/>
            <person name="Foster B."/>
            <person name="Foster B."/>
            <person name="Roux S."/>
            <person name="Palaniappan K."/>
            <person name="Varghese N."/>
            <person name="Mukherjee S."/>
            <person name="Reddy T.B.K."/>
            <person name="Daum C."/>
            <person name="Copeland A."/>
            <person name="Chen I.A."/>
            <person name="Ivanova N.N."/>
            <person name="Kyrpides N.C."/>
            <person name="Shapiro N."/>
            <person name="Eloe-Fadrosh E.A."/>
            <person name="Pietrasiak N."/>
        </authorList>
    </citation>
    <scope>NUCLEOTIDE SEQUENCE</scope>
    <source>
        <strain evidence="6">CPER-KK1</strain>
    </source>
</reference>
<keyword evidence="2" id="KW-0378">Hydrolase</keyword>
<feature type="domain" description="RNase III" evidence="5">
    <location>
        <begin position="5"/>
        <end position="135"/>
    </location>
</feature>
<comment type="caution">
    <text evidence="6">The sequence shown here is derived from an EMBL/GenBank/DDBJ whole genome shotgun (WGS) entry which is preliminary data.</text>
</comment>